<accession>A0ABP7WNA4</accession>
<evidence type="ECO:0008006" key="3">
    <source>
        <dbReference type="Google" id="ProtNLM"/>
    </source>
</evidence>
<name>A0ABP7WNA4_9SPHI</name>
<keyword evidence="2" id="KW-1185">Reference proteome</keyword>
<evidence type="ECO:0000313" key="1">
    <source>
        <dbReference type="EMBL" id="GAA4092628.1"/>
    </source>
</evidence>
<comment type="caution">
    <text evidence="1">The sequence shown here is derived from an EMBL/GenBank/DDBJ whole genome shotgun (WGS) entry which is preliminary data.</text>
</comment>
<gene>
    <name evidence="1" type="ORF">GCM10022392_13700</name>
</gene>
<sequence length="215" mass="25013">MKYKIGLTSLLLIIMSLMLGCIGDSNKLKHDTTIVHYEMKQGRSLASKDWHCYDVDEERVCIPTNWKMRQQSKYLFMSDVDAFDQSTFFVVLKYNKVSSGLDVTKYLKTTYHSLKNDTVEVFTGYTVKKITFEDKESVYGEYYTSIKHKPYMTYSTVFEKDNDLFEIALKVDSTKAVGYKEIYRDILFNIQHKGKAVFSAKDVIKDIQVIDISKL</sequence>
<organism evidence="1 2">
    <name type="scientific">Mucilaginibacter panaciglaebae</name>
    <dbReference type="NCBI Taxonomy" id="502331"/>
    <lineage>
        <taxon>Bacteria</taxon>
        <taxon>Pseudomonadati</taxon>
        <taxon>Bacteroidota</taxon>
        <taxon>Sphingobacteriia</taxon>
        <taxon>Sphingobacteriales</taxon>
        <taxon>Sphingobacteriaceae</taxon>
        <taxon>Mucilaginibacter</taxon>
    </lineage>
</organism>
<evidence type="ECO:0000313" key="2">
    <source>
        <dbReference type="Proteomes" id="UP001500841"/>
    </source>
</evidence>
<protein>
    <recommendedName>
        <fullName evidence="3">NigD-like protein</fullName>
    </recommendedName>
</protein>
<dbReference type="RefSeq" id="WP_345102151.1">
    <property type="nucleotide sequence ID" value="NZ_BAABCV010000004.1"/>
</dbReference>
<proteinExistence type="predicted"/>
<reference evidence="2" key="1">
    <citation type="journal article" date="2019" name="Int. J. Syst. Evol. Microbiol.">
        <title>The Global Catalogue of Microorganisms (GCM) 10K type strain sequencing project: providing services to taxonomists for standard genome sequencing and annotation.</title>
        <authorList>
            <consortium name="The Broad Institute Genomics Platform"/>
            <consortium name="The Broad Institute Genome Sequencing Center for Infectious Disease"/>
            <person name="Wu L."/>
            <person name="Ma J."/>
        </authorList>
    </citation>
    <scope>NUCLEOTIDE SEQUENCE [LARGE SCALE GENOMIC DNA]</scope>
    <source>
        <strain evidence="2">JCM 17085</strain>
    </source>
</reference>
<dbReference type="EMBL" id="BAABCV010000004">
    <property type="protein sequence ID" value="GAA4092628.1"/>
    <property type="molecule type" value="Genomic_DNA"/>
</dbReference>
<dbReference type="Proteomes" id="UP001500841">
    <property type="component" value="Unassembled WGS sequence"/>
</dbReference>
<dbReference type="PROSITE" id="PS51257">
    <property type="entry name" value="PROKAR_LIPOPROTEIN"/>
    <property type="match status" value="1"/>
</dbReference>